<dbReference type="Proteomes" id="UP000288024">
    <property type="component" value="Unassembled WGS sequence"/>
</dbReference>
<organism evidence="3 4">
    <name type="scientific">Niallia taxi</name>
    <dbReference type="NCBI Taxonomy" id="2499688"/>
    <lineage>
        <taxon>Bacteria</taxon>
        <taxon>Bacillati</taxon>
        <taxon>Bacillota</taxon>
        <taxon>Bacilli</taxon>
        <taxon>Bacillales</taxon>
        <taxon>Bacillaceae</taxon>
        <taxon>Niallia</taxon>
    </lineage>
</organism>
<sequence>MIVYEDGKKVKEGKVEHTKNEVSKLESVQYWNGSTIFNYKAHTSDWKSKEVITHKTIQVPKEVEYMETLKVPASIADITDKTYPYFNPKSKSWKDLLKEQVRQQNQKVDTTGYVTVHLKKTKTVMVDKVIEVKTITKTRNQYFTSTQNVTQDYANFDAILNSLGLGLDDKKLIEANYSFMGGSINYTDWLSQNGGVYGYDDISYDGTVIPGAGVPAQYMPIYLAAEKKYGVHWYTLAAIHSKESVFGTIDPMVSPVGAIGQMQFLPATWVGWSYDIGGGLVAASVDITSPGVIKKGGGLGVDGDGDGKADPYNVTDAVYTAANYLASNGYSTDKRNAIWHYNHAEWYINDILALAEKFKTAATYEGGTEGSPTLKPGSFIKPTTGTVTSGYGARWGTKHQGIDIGLGGRSNVKIYAAADGTVSRSYLSSSYGNVVFIQHKIDGKQYETVYAHMQNRAVSAGAKVKQGQFLGYMGGTGNVTGPHLHFEVHQPSWNISKTNSIDPALLIDFK</sequence>
<reference evidence="3 4" key="1">
    <citation type="submission" date="2019-01" db="EMBL/GenBank/DDBJ databases">
        <title>Bacillus sp. M5HDSG1-1, whole genome shotgun sequence.</title>
        <authorList>
            <person name="Tuo L."/>
        </authorList>
    </citation>
    <scope>NUCLEOTIDE SEQUENCE [LARGE SCALE GENOMIC DNA]</scope>
    <source>
        <strain evidence="3 4">M5HDSG1-1</strain>
    </source>
</reference>
<dbReference type="InterPro" id="IPR011055">
    <property type="entry name" value="Dup_hybrid_motif"/>
</dbReference>
<dbReference type="GO" id="GO:0004222">
    <property type="term" value="F:metalloendopeptidase activity"/>
    <property type="evidence" value="ECO:0007669"/>
    <property type="project" value="TreeGrafter"/>
</dbReference>
<dbReference type="EMBL" id="RZTZ01000009">
    <property type="protein sequence ID" value="RVT59569.1"/>
    <property type="molecule type" value="Genomic_DNA"/>
</dbReference>
<gene>
    <name evidence="3" type="ORF">EM808_19855</name>
</gene>
<protein>
    <submittedName>
        <fullName evidence="3">Peptidase M23</fullName>
    </submittedName>
</protein>
<dbReference type="InterPro" id="IPR050570">
    <property type="entry name" value="Cell_wall_metabolism_enzyme"/>
</dbReference>
<feature type="domain" description="Transglycosylase SLT" evidence="2">
    <location>
        <begin position="299"/>
        <end position="335"/>
    </location>
</feature>
<dbReference type="InterPro" id="IPR016047">
    <property type="entry name" value="M23ase_b-sheet_dom"/>
</dbReference>
<evidence type="ECO:0000259" key="1">
    <source>
        <dbReference type="Pfam" id="PF01551"/>
    </source>
</evidence>
<dbReference type="Pfam" id="PF13406">
    <property type="entry name" value="SLT_2"/>
    <property type="match status" value="1"/>
</dbReference>
<dbReference type="Gene3D" id="1.10.530.10">
    <property type="match status" value="1"/>
</dbReference>
<dbReference type="InterPro" id="IPR023346">
    <property type="entry name" value="Lysozyme-like_dom_sf"/>
</dbReference>
<dbReference type="Pfam" id="PF01551">
    <property type="entry name" value="Peptidase_M23"/>
    <property type="match status" value="1"/>
</dbReference>
<dbReference type="InterPro" id="IPR031304">
    <property type="entry name" value="SLT_2"/>
</dbReference>
<dbReference type="SUPFAM" id="SSF51261">
    <property type="entry name" value="Duplicated hybrid motif"/>
    <property type="match status" value="1"/>
</dbReference>
<evidence type="ECO:0000313" key="3">
    <source>
        <dbReference type="EMBL" id="RVT59569.1"/>
    </source>
</evidence>
<comment type="caution">
    <text evidence="3">The sequence shown here is derived from an EMBL/GenBank/DDBJ whole genome shotgun (WGS) entry which is preliminary data.</text>
</comment>
<dbReference type="SUPFAM" id="SSF53955">
    <property type="entry name" value="Lysozyme-like"/>
    <property type="match status" value="1"/>
</dbReference>
<proteinExistence type="predicted"/>
<dbReference type="CDD" id="cd12797">
    <property type="entry name" value="M23_peptidase"/>
    <property type="match status" value="1"/>
</dbReference>
<evidence type="ECO:0000313" key="4">
    <source>
        <dbReference type="Proteomes" id="UP000288024"/>
    </source>
</evidence>
<name>A0A3S2TSN0_9BACI</name>
<dbReference type="PANTHER" id="PTHR21666">
    <property type="entry name" value="PEPTIDASE-RELATED"/>
    <property type="match status" value="1"/>
</dbReference>
<accession>A0A3S2TSN0</accession>
<evidence type="ECO:0000259" key="2">
    <source>
        <dbReference type="Pfam" id="PF13406"/>
    </source>
</evidence>
<dbReference type="AlphaFoldDB" id="A0A3S2TSN0"/>
<dbReference type="CDD" id="cd13399">
    <property type="entry name" value="Slt35-like"/>
    <property type="match status" value="1"/>
</dbReference>
<dbReference type="PANTHER" id="PTHR21666:SF270">
    <property type="entry name" value="MUREIN HYDROLASE ACTIVATOR ENVC"/>
    <property type="match status" value="1"/>
</dbReference>
<feature type="domain" description="M23ase beta-sheet core" evidence="1">
    <location>
        <begin position="398"/>
        <end position="494"/>
    </location>
</feature>
<dbReference type="Gene3D" id="2.70.70.10">
    <property type="entry name" value="Glucose Permease (Domain IIA)"/>
    <property type="match status" value="1"/>
</dbReference>
<keyword evidence="4" id="KW-1185">Reference proteome</keyword>